<reference evidence="1 2" key="1">
    <citation type="journal article" date="2018" name="Gigascience">
        <title>Genomes of trombidid mites reveal novel predicted allergens and laterally-transferred genes associated with secondary metabolism.</title>
        <authorList>
            <person name="Dong X."/>
            <person name="Chaisiri K."/>
            <person name="Xia D."/>
            <person name="Armstrong S.D."/>
            <person name="Fang Y."/>
            <person name="Donnelly M.J."/>
            <person name="Kadowaki T."/>
            <person name="McGarry J.W."/>
            <person name="Darby A.C."/>
            <person name="Makepeace B.L."/>
        </authorList>
    </citation>
    <scope>NUCLEOTIDE SEQUENCE [LARGE SCALE GENOMIC DNA]</scope>
    <source>
        <strain evidence="1">UoL-UT</strain>
    </source>
</reference>
<feature type="non-terminal residue" evidence="1">
    <location>
        <position position="1"/>
    </location>
</feature>
<accession>A0A443Q9T5</accession>
<dbReference type="InterPro" id="IPR028789">
    <property type="entry name" value="Naip"/>
</dbReference>
<dbReference type="GO" id="GO:0005524">
    <property type="term" value="F:ATP binding"/>
    <property type="evidence" value="ECO:0007669"/>
    <property type="project" value="TreeGrafter"/>
</dbReference>
<protein>
    <submittedName>
        <fullName evidence="1">Inhibitor of apoptosis protein 2-like protein</fullName>
    </submittedName>
</protein>
<dbReference type="SUPFAM" id="SSF57924">
    <property type="entry name" value="Inhibitor of apoptosis (IAP) repeat"/>
    <property type="match status" value="1"/>
</dbReference>
<proteinExistence type="predicted"/>
<name>A0A443Q9T5_9ACAR</name>
<comment type="caution">
    <text evidence="1">The sequence shown here is derived from an EMBL/GenBank/DDBJ whole genome shotgun (WGS) entry which is preliminary data.</text>
</comment>
<dbReference type="GO" id="GO:0016045">
    <property type="term" value="P:detection of bacterium"/>
    <property type="evidence" value="ECO:0007669"/>
    <property type="project" value="TreeGrafter"/>
</dbReference>
<dbReference type="OrthoDB" id="5855668at2759"/>
<dbReference type="InterPro" id="IPR001370">
    <property type="entry name" value="BIR_rpt"/>
</dbReference>
<dbReference type="EMBL" id="NCKV01062165">
    <property type="protein sequence ID" value="RWR99775.1"/>
    <property type="molecule type" value="Genomic_DNA"/>
</dbReference>
<dbReference type="GO" id="GO:0043027">
    <property type="term" value="F:cysteine-type endopeptidase inhibitor activity involved in apoptotic process"/>
    <property type="evidence" value="ECO:0007669"/>
    <property type="project" value="InterPro"/>
</dbReference>
<evidence type="ECO:0000313" key="1">
    <source>
        <dbReference type="EMBL" id="RWR99775.1"/>
    </source>
</evidence>
<dbReference type="GO" id="GO:0042742">
    <property type="term" value="P:defense response to bacterium"/>
    <property type="evidence" value="ECO:0007669"/>
    <property type="project" value="TreeGrafter"/>
</dbReference>
<organism evidence="1 2">
    <name type="scientific">Leptotrombidium deliense</name>
    <dbReference type="NCBI Taxonomy" id="299467"/>
    <lineage>
        <taxon>Eukaryota</taxon>
        <taxon>Metazoa</taxon>
        <taxon>Ecdysozoa</taxon>
        <taxon>Arthropoda</taxon>
        <taxon>Chelicerata</taxon>
        <taxon>Arachnida</taxon>
        <taxon>Acari</taxon>
        <taxon>Acariformes</taxon>
        <taxon>Trombidiformes</taxon>
        <taxon>Prostigmata</taxon>
        <taxon>Anystina</taxon>
        <taxon>Parasitengona</taxon>
        <taxon>Trombiculoidea</taxon>
        <taxon>Trombiculidae</taxon>
        <taxon>Leptotrombidium</taxon>
    </lineage>
</organism>
<dbReference type="GO" id="GO:0043066">
    <property type="term" value="P:negative regulation of apoptotic process"/>
    <property type="evidence" value="ECO:0007669"/>
    <property type="project" value="InterPro"/>
</dbReference>
<dbReference type="STRING" id="299467.A0A443Q9T5"/>
<keyword evidence="2" id="KW-1185">Reference proteome</keyword>
<dbReference type="Gene3D" id="1.10.1170.10">
    <property type="entry name" value="Inhibitor Of Apoptosis Protein (2mihbC-IAP-1), Chain A"/>
    <property type="match status" value="1"/>
</dbReference>
<dbReference type="VEuPathDB" id="VectorBase:LDEU014535"/>
<dbReference type="AlphaFoldDB" id="A0A443Q9T5"/>
<dbReference type="PROSITE" id="PS50143">
    <property type="entry name" value="BIR_REPEAT_2"/>
    <property type="match status" value="1"/>
</dbReference>
<dbReference type="SMART" id="SM00238">
    <property type="entry name" value="BIR"/>
    <property type="match status" value="1"/>
</dbReference>
<dbReference type="PANTHER" id="PTHR46914">
    <property type="entry name" value="BACULOVIRAL IAP REPEAT-CONTAINING PROTEIN 1"/>
    <property type="match status" value="1"/>
</dbReference>
<dbReference type="CDD" id="cd00022">
    <property type="entry name" value="BIR"/>
    <property type="match status" value="1"/>
</dbReference>
<dbReference type="GO" id="GO:0072557">
    <property type="term" value="C:IPAF inflammasome complex"/>
    <property type="evidence" value="ECO:0007669"/>
    <property type="project" value="TreeGrafter"/>
</dbReference>
<sequence length="95" mass="10918">FISTDQLSRAGFYYTGIGDIVRCFACHGILYNWEVGDDPIMEHKKHFKHCKFIAKIENYDDVSDSSSSHATFGRDVTGVYKWQCEETIPLLADYD</sequence>
<dbReference type="Proteomes" id="UP000288716">
    <property type="component" value="Unassembled WGS sequence"/>
</dbReference>
<gene>
    <name evidence="1" type="ORF">B4U80_04985</name>
</gene>
<dbReference type="PANTHER" id="PTHR46914:SF1">
    <property type="entry name" value="BACULOVIRAL IAP REPEAT-CONTAINING PROTEIN 1"/>
    <property type="match status" value="1"/>
</dbReference>
<dbReference type="Pfam" id="PF00653">
    <property type="entry name" value="BIR"/>
    <property type="match status" value="1"/>
</dbReference>
<evidence type="ECO:0000313" key="2">
    <source>
        <dbReference type="Proteomes" id="UP000288716"/>
    </source>
</evidence>